<dbReference type="AlphaFoldDB" id="A0A914CCJ7"/>
<evidence type="ECO:0000256" key="2">
    <source>
        <dbReference type="ARBA" id="ARBA00022630"/>
    </source>
</evidence>
<dbReference type="InterPro" id="IPR006076">
    <property type="entry name" value="FAD-dep_OxRdtase"/>
</dbReference>
<evidence type="ECO:0000259" key="9">
    <source>
        <dbReference type="Pfam" id="PF01266"/>
    </source>
</evidence>
<dbReference type="GO" id="GO:0047545">
    <property type="term" value="F:(S)-2-hydroxyglutarate dehydrogenase activity"/>
    <property type="evidence" value="ECO:0007669"/>
    <property type="project" value="UniProtKB-EC"/>
</dbReference>
<comment type="cofactor">
    <cofactor evidence="1">
        <name>FAD</name>
        <dbReference type="ChEBI" id="CHEBI:57692"/>
    </cofactor>
</comment>
<dbReference type="Gene3D" id="3.50.50.60">
    <property type="entry name" value="FAD/NAD(P)-binding domain"/>
    <property type="match status" value="1"/>
</dbReference>
<evidence type="ECO:0000256" key="1">
    <source>
        <dbReference type="ARBA" id="ARBA00001974"/>
    </source>
</evidence>
<evidence type="ECO:0000313" key="11">
    <source>
        <dbReference type="WBParaSite" id="ACRNAN_Path_836.g3207.t1"/>
    </source>
</evidence>
<dbReference type="WBParaSite" id="ACRNAN_Path_836.g3207.t1">
    <property type="protein sequence ID" value="ACRNAN_Path_836.g3207.t1"/>
    <property type="gene ID" value="ACRNAN_Path_836.g3207"/>
</dbReference>
<protein>
    <recommendedName>
        <fullName evidence="8">L-2-hydroxyglutarate dehydrogenase, mitochondrial</fullName>
        <ecNumber evidence="7">1.1.99.2</ecNumber>
    </recommendedName>
</protein>
<dbReference type="NCBIfam" id="NF008726">
    <property type="entry name" value="PRK11728.1"/>
    <property type="match status" value="1"/>
</dbReference>
<dbReference type="InterPro" id="IPR036188">
    <property type="entry name" value="FAD/NAD-bd_sf"/>
</dbReference>
<keyword evidence="4" id="KW-0560">Oxidoreductase</keyword>
<proteinExistence type="inferred from homology"/>
<comment type="catalytic activity">
    <reaction evidence="5">
        <text>(S)-2-hydroxyglutarate + A = 2-oxoglutarate + AH2</text>
        <dbReference type="Rhea" id="RHEA:21252"/>
        <dbReference type="ChEBI" id="CHEBI:13193"/>
        <dbReference type="ChEBI" id="CHEBI:16782"/>
        <dbReference type="ChEBI" id="CHEBI:16810"/>
        <dbReference type="ChEBI" id="CHEBI:17499"/>
        <dbReference type="EC" id="1.1.99.2"/>
    </reaction>
</comment>
<sequence>MARAFYDIAVVGGGIVGCATARHLRIARPDLSIALLEKEPTLGAHQSGHNSGVLHAGIYYTPGSLKAKLCIDLAYKYLEKKNIPHKKVGKLIVAVEKEEIPRLDALYERANQNNCKGIEFVDSKKIQEIEPHCRGLKAIWSGHTGIVDWGVVTKSYGKDFEEAGGKIYYNHPLRGIKLASENPGEGKENKYPVKVTSDAGKDEIYCRHLITCAGLFSDRVAALTGCSSEPRIVPFRGEYLILKPEKKHLVHTNIYPVPDSRFPFLGVHFTPTMKGEILLGPNAVLAFKREGYSYFDISLSDLKDALSYKGMHKLIAKYTTYGVSELYRGIIIAAQVKQLRRYVPELRLRDVKRGLTGVRAQALGPDGSLIEDFIFDGGEGELGSRVLHVRNAPSPGATSSLSIAKMITQKASEKFNLGAIDSNVV</sequence>
<dbReference type="EC" id="1.1.99.2" evidence="7"/>
<dbReference type="PANTHER" id="PTHR43104">
    <property type="entry name" value="L-2-HYDROXYGLUTARATE DEHYDROGENASE, MITOCHONDRIAL"/>
    <property type="match status" value="1"/>
</dbReference>
<evidence type="ECO:0000256" key="6">
    <source>
        <dbReference type="ARBA" id="ARBA00037941"/>
    </source>
</evidence>
<keyword evidence="3" id="KW-0274">FAD</keyword>
<accession>A0A914CCJ7</accession>
<dbReference type="PANTHER" id="PTHR43104:SF2">
    <property type="entry name" value="L-2-HYDROXYGLUTARATE DEHYDROGENASE, MITOCHONDRIAL"/>
    <property type="match status" value="1"/>
</dbReference>
<evidence type="ECO:0000313" key="10">
    <source>
        <dbReference type="Proteomes" id="UP000887540"/>
    </source>
</evidence>
<keyword evidence="2" id="KW-0285">Flavoprotein</keyword>
<evidence type="ECO:0000256" key="8">
    <source>
        <dbReference type="ARBA" id="ARBA00041137"/>
    </source>
</evidence>
<keyword evidence="10" id="KW-1185">Reference proteome</keyword>
<name>A0A914CCJ7_9BILA</name>
<evidence type="ECO:0000256" key="5">
    <source>
        <dbReference type="ARBA" id="ARBA00036066"/>
    </source>
</evidence>
<evidence type="ECO:0000256" key="7">
    <source>
        <dbReference type="ARBA" id="ARBA00038878"/>
    </source>
</evidence>
<dbReference type="SUPFAM" id="SSF51905">
    <property type="entry name" value="FAD/NAD(P)-binding domain"/>
    <property type="match status" value="1"/>
</dbReference>
<evidence type="ECO:0000256" key="4">
    <source>
        <dbReference type="ARBA" id="ARBA00023002"/>
    </source>
</evidence>
<feature type="domain" description="FAD dependent oxidoreductase" evidence="9">
    <location>
        <begin position="7"/>
        <end position="409"/>
    </location>
</feature>
<organism evidence="10 11">
    <name type="scientific">Acrobeloides nanus</name>
    <dbReference type="NCBI Taxonomy" id="290746"/>
    <lineage>
        <taxon>Eukaryota</taxon>
        <taxon>Metazoa</taxon>
        <taxon>Ecdysozoa</taxon>
        <taxon>Nematoda</taxon>
        <taxon>Chromadorea</taxon>
        <taxon>Rhabditida</taxon>
        <taxon>Tylenchina</taxon>
        <taxon>Cephalobomorpha</taxon>
        <taxon>Cephaloboidea</taxon>
        <taxon>Cephalobidae</taxon>
        <taxon>Acrobeloides</taxon>
    </lineage>
</organism>
<dbReference type="PROSITE" id="PS51257">
    <property type="entry name" value="PROKAR_LIPOPROTEIN"/>
    <property type="match status" value="1"/>
</dbReference>
<comment type="similarity">
    <text evidence="6">Belongs to the L2HGDH family.</text>
</comment>
<evidence type="ECO:0000256" key="3">
    <source>
        <dbReference type="ARBA" id="ARBA00022827"/>
    </source>
</evidence>
<reference evidence="11" key="1">
    <citation type="submission" date="2022-11" db="UniProtKB">
        <authorList>
            <consortium name="WormBaseParasite"/>
        </authorList>
    </citation>
    <scope>IDENTIFICATION</scope>
</reference>
<dbReference type="Proteomes" id="UP000887540">
    <property type="component" value="Unplaced"/>
</dbReference>
<dbReference type="Pfam" id="PF01266">
    <property type="entry name" value="DAO"/>
    <property type="match status" value="1"/>
</dbReference>
<dbReference type="Gene3D" id="3.30.9.10">
    <property type="entry name" value="D-Amino Acid Oxidase, subunit A, domain 2"/>
    <property type="match status" value="1"/>
</dbReference>